<dbReference type="InterPro" id="IPR051089">
    <property type="entry name" value="prtT"/>
</dbReference>
<keyword evidence="7" id="KW-1185">Reference proteome</keyword>
<evidence type="ECO:0000313" key="7">
    <source>
        <dbReference type="Proteomes" id="UP001150904"/>
    </source>
</evidence>
<evidence type="ECO:0000256" key="2">
    <source>
        <dbReference type="ARBA" id="ARBA00023015"/>
    </source>
</evidence>
<accession>A0A9W9MHU6</accession>
<evidence type="ECO:0000313" key="6">
    <source>
        <dbReference type="EMBL" id="KAJ5201567.1"/>
    </source>
</evidence>
<dbReference type="GO" id="GO:0000981">
    <property type="term" value="F:DNA-binding transcription factor activity, RNA polymerase II-specific"/>
    <property type="evidence" value="ECO:0007669"/>
    <property type="project" value="TreeGrafter"/>
</dbReference>
<dbReference type="EMBL" id="JAPQKR010000013">
    <property type="protein sequence ID" value="KAJ5201567.1"/>
    <property type="molecule type" value="Genomic_DNA"/>
</dbReference>
<gene>
    <name evidence="6" type="ORF">N7498_006230</name>
</gene>
<keyword evidence="2" id="KW-0805">Transcription regulation</keyword>
<evidence type="ECO:0008006" key="8">
    <source>
        <dbReference type="Google" id="ProtNLM"/>
    </source>
</evidence>
<dbReference type="GO" id="GO:0005634">
    <property type="term" value="C:nucleus"/>
    <property type="evidence" value="ECO:0007669"/>
    <property type="project" value="UniProtKB-SubCell"/>
</dbReference>
<organism evidence="6 7">
    <name type="scientific">Penicillium cinerascens</name>
    <dbReference type="NCBI Taxonomy" id="70096"/>
    <lineage>
        <taxon>Eukaryota</taxon>
        <taxon>Fungi</taxon>
        <taxon>Dikarya</taxon>
        <taxon>Ascomycota</taxon>
        <taxon>Pezizomycotina</taxon>
        <taxon>Eurotiomycetes</taxon>
        <taxon>Eurotiomycetidae</taxon>
        <taxon>Eurotiales</taxon>
        <taxon>Aspergillaceae</taxon>
        <taxon>Penicillium</taxon>
    </lineage>
</organism>
<dbReference type="OrthoDB" id="5424793at2759"/>
<comment type="subcellular location">
    <subcellularLocation>
        <location evidence="1">Nucleus</location>
    </subcellularLocation>
</comment>
<proteinExistence type="predicted"/>
<sequence>MLLSCEHVSSFPKERHSTFEPHFPNEPIIKSVVISTGWVTMKPNIIQFQNYMIECARSLGQELEHPTDALILPLVQLQNMAEVNHRSLSTVESTIRDHMNGLDLEMKVQSFQAEFKRWKHSLPLICQQPSGMNLACEVAVMHVYEMDLVNISATKMRPKTESLKDSTSLSFTSQIRLEVLFLCLKSAGQLAQSFLSIPTSEYGRLSYIQWSGMIYAITIIYRLTVGIPQLRDWDVRVARKTIDLDCVLDAFCRRFKSVSLCDHATLENRDLFSMMGSIFENIKQTYDRLKQLPQNVSADDASPVHATSFLASTREYQHPCPTFQTWRTDRPG</sequence>
<keyword evidence="4" id="KW-0804">Transcription</keyword>
<protein>
    <recommendedName>
        <fullName evidence="8">Transcription factor domain-containing protein</fullName>
    </recommendedName>
</protein>
<evidence type="ECO:0000256" key="5">
    <source>
        <dbReference type="ARBA" id="ARBA00023242"/>
    </source>
</evidence>
<dbReference type="GeneID" id="83180593"/>
<dbReference type="RefSeq" id="XP_058307483.1">
    <property type="nucleotide sequence ID" value="XM_058453292.1"/>
</dbReference>
<name>A0A9W9MHU6_9EURO</name>
<comment type="caution">
    <text evidence="6">The sequence shown here is derived from an EMBL/GenBank/DDBJ whole genome shotgun (WGS) entry which is preliminary data.</text>
</comment>
<keyword evidence="5" id="KW-0539">Nucleus</keyword>
<evidence type="ECO:0000256" key="4">
    <source>
        <dbReference type="ARBA" id="ARBA00023163"/>
    </source>
</evidence>
<evidence type="ECO:0000256" key="3">
    <source>
        <dbReference type="ARBA" id="ARBA00023125"/>
    </source>
</evidence>
<evidence type="ECO:0000256" key="1">
    <source>
        <dbReference type="ARBA" id="ARBA00004123"/>
    </source>
</evidence>
<dbReference type="PANTHER" id="PTHR31845:SF10">
    <property type="entry name" value="ZN(II)2CYS6 TRANSCRIPTION FACTOR (EUROFUNG)"/>
    <property type="match status" value="1"/>
</dbReference>
<dbReference type="AlphaFoldDB" id="A0A9W9MHU6"/>
<dbReference type="Proteomes" id="UP001150904">
    <property type="component" value="Unassembled WGS sequence"/>
</dbReference>
<dbReference type="GO" id="GO:0000976">
    <property type="term" value="F:transcription cis-regulatory region binding"/>
    <property type="evidence" value="ECO:0007669"/>
    <property type="project" value="TreeGrafter"/>
</dbReference>
<reference evidence="6" key="1">
    <citation type="submission" date="2022-12" db="EMBL/GenBank/DDBJ databases">
        <authorList>
            <person name="Petersen C."/>
        </authorList>
    </citation>
    <scope>NUCLEOTIDE SEQUENCE</scope>
    <source>
        <strain evidence="6">IBT 15544</strain>
    </source>
</reference>
<reference evidence="6" key="2">
    <citation type="journal article" date="2023" name="IMA Fungus">
        <title>Comparative genomic study of the Penicillium genus elucidates a diverse pangenome and 15 lateral gene transfer events.</title>
        <authorList>
            <person name="Petersen C."/>
            <person name="Sorensen T."/>
            <person name="Nielsen M.R."/>
            <person name="Sondergaard T.E."/>
            <person name="Sorensen J.L."/>
            <person name="Fitzpatrick D.A."/>
            <person name="Frisvad J.C."/>
            <person name="Nielsen K.L."/>
        </authorList>
    </citation>
    <scope>NUCLEOTIDE SEQUENCE</scope>
    <source>
        <strain evidence="6">IBT 15544</strain>
    </source>
</reference>
<keyword evidence="3" id="KW-0238">DNA-binding</keyword>
<dbReference type="PANTHER" id="PTHR31845">
    <property type="entry name" value="FINGER DOMAIN PROTEIN, PUTATIVE-RELATED"/>
    <property type="match status" value="1"/>
</dbReference>